<accession>A0A2P2JES7</accession>
<evidence type="ECO:0000313" key="1">
    <source>
        <dbReference type="EMBL" id="MBW91973.1"/>
    </source>
</evidence>
<protein>
    <submittedName>
        <fullName evidence="1">Uncharacterized protein</fullName>
    </submittedName>
</protein>
<proteinExistence type="predicted"/>
<dbReference type="EMBL" id="GGEC01011490">
    <property type="protein sequence ID" value="MBW91973.1"/>
    <property type="molecule type" value="Transcribed_RNA"/>
</dbReference>
<dbReference type="AlphaFoldDB" id="A0A2P2JES7"/>
<reference evidence="1" key="1">
    <citation type="submission" date="2018-02" db="EMBL/GenBank/DDBJ databases">
        <title>Rhizophora mucronata_Transcriptome.</title>
        <authorList>
            <person name="Meera S.P."/>
            <person name="Sreeshan A."/>
            <person name="Augustine A."/>
        </authorList>
    </citation>
    <scope>NUCLEOTIDE SEQUENCE</scope>
    <source>
        <tissue evidence="1">Leaf</tissue>
    </source>
</reference>
<name>A0A2P2JES7_RHIMU</name>
<sequence>MGSLLVVEVDMIEANQLNLLDQGMLLRFTFLRIPMVQSYCLPESSWQRVTFTCTDYGVILVRI</sequence>
<organism evidence="1">
    <name type="scientific">Rhizophora mucronata</name>
    <name type="common">Asiatic mangrove</name>
    <dbReference type="NCBI Taxonomy" id="61149"/>
    <lineage>
        <taxon>Eukaryota</taxon>
        <taxon>Viridiplantae</taxon>
        <taxon>Streptophyta</taxon>
        <taxon>Embryophyta</taxon>
        <taxon>Tracheophyta</taxon>
        <taxon>Spermatophyta</taxon>
        <taxon>Magnoliopsida</taxon>
        <taxon>eudicotyledons</taxon>
        <taxon>Gunneridae</taxon>
        <taxon>Pentapetalae</taxon>
        <taxon>rosids</taxon>
        <taxon>fabids</taxon>
        <taxon>Malpighiales</taxon>
        <taxon>Rhizophoraceae</taxon>
        <taxon>Rhizophora</taxon>
    </lineage>
</organism>